<feature type="transmembrane region" description="Helical" evidence="2">
    <location>
        <begin position="296"/>
        <end position="316"/>
    </location>
</feature>
<evidence type="ECO:0000313" key="3">
    <source>
        <dbReference type="EMBL" id="CEM19385.1"/>
    </source>
</evidence>
<feature type="region of interest" description="Disordered" evidence="1">
    <location>
        <begin position="1"/>
        <end position="26"/>
    </location>
</feature>
<feature type="transmembrane region" description="Helical" evidence="2">
    <location>
        <begin position="191"/>
        <end position="212"/>
    </location>
</feature>
<evidence type="ECO:0000313" key="4">
    <source>
        <dbReference type="Proteomes" id="UP000041254"/>
    </source>
</evidence>
<feature type="transmembrane region" description="Helical" evidence="2">
    <location>
        <begin position="381"/>
        <end position="399"/>
    </location>
</feature>
<organism evidence="3 4">
    <name type="scientific">Vitrella brassicaformis (strain CCMP3155)</name>
    <dbReference type="NCBI Taxonomy" id="1169540"/>
    <lineage>
        <taxon>Eukaryota</taxon>
        <taxon>Sar</taxon>
        <taxon>Alveolata</taxon>
        <taxon>Colpodellida</taxon>
        <taxon>Vitrellaceae</taxon>
        <taxon>Vitrella</taxon>
    </lineage>
</organism>
<feature type="compositionally biased region" description="Polar residues" evidence="1">
    <location>
        <begin position="17"/>
        <end position="26"/>
    </location>
</feature>
<dbReference type="EMBL" id="CDMY01000511">
    <property type="protein sequence ID" value="CEM19385.1"/>
    <property type="molecule type" value="Genomic_DNA"/>
</dbReference>
<feature type="transmembrane region" description="Helical" evidence="2">
    <location>
        <begin position="68"/>
        <end position="88"/>
    </location>
</feature>
<protein>
    <submittedName>
        <fullName evidence="3">Uncharacterized protein</fullName>
    </submittedName>
</protein>
<keyword evidence="2" id="KW-1133">Transmembrane helix</keyword>
<dbReference type="InParanoid" id="A0A0G4FWS4"/>
<dbReference type="VEuPathDB" id="CryptoDB:Vbra_1227"/>
<evidence type="ECO:0000256" key="1">
    <source>
        <dbReference type="SAM" id="MobiDB-lite"/>
    </source>
</evidence>
<sequence>MASSPTSAPPDDATVPHNPSASTNSETSRSCWEVCCVAMQRPRGQAWAVVLFLSPVLSELFSGNLPPWLVILPPVLVFLFFAYGLPLAVIREGALFLRFDMRSLSLFGCAYGLYNEALISKSILTKEPPEEVDVQPKGVHWSGINYVWACYIVLWHTLHSIIYPLALFSLWKGGGVDSNFSWSPKLKHRRVAFFVVAFLLLFLTSILSFFFLSTERKLHDSWSAMYLPVIYSTMAILILAGFGVQRSKACTARNFVPVLPPLGSANAELVDLHLVTSEGGIAIENDMPRSFLRSPWYPACVGGAFYVIWHMGWGIFISHRAIRSSLPAIWLILCYGRYVELLSYLQLDRLPELAMVALGNYFYGSLFNALIFLWTHRYAQGATSLVFFVVFGGIIIYWASTIRKRRREAEIRERHQSSVSPSVWGKEGSAEEVDGGMSPERGAAAAAAGAASGGEAAFDGVVLEGRPEG</sequence>
<feature type="transmembrane region" description="Helical" evidence="2">
    <location>
        <begin position="354"/>
        <end position="375"/>
    </location>
</feature>
<proteinExistence type="predicted"/>
<keyword evidence="4" id="KW-1185">Reference proteome</keyword>
<feature type="transmembrane region" description="Helical" evidence="2">
    <location>
        <begin position="146"/>
        <end position="171"/>
    </location>
</feature>
<feature type="transmembrane region" description="Helical" evidence="2">
    <location>
        <begin position="224"/>
        <end position="244"/>
    </location>
</feature>
<evidence type="ECO:0000256" key="2">
    <source>
        <dbReference type="SAM" id="Phobius"/>
    </source>
</evidence>
<keyword evidence="2" id="KW-0472">Membrane</keyword>
<accession>A0A0G4FWS4</accession>
<gene>
    <name evidence="3" type="ORF">Vbra_1227</name>
</gene>
<feature type="region of interest" description="Disordered" evidence="1">
    <location>
        <begin position="420"/>
        <end position="448"/>
    </location>
</feature>
<dbReference type="Proteomes" id="UP000041254">
    <property type="component" value="Unassembled WGS sequence"/>
</dbReference>
<dbReference type="AlphaFoldDB" id="A0A0G4FWS4"/>
<keyword evidence="2" id="KW-0812">Transmembrane</keyword>
<reference evidence="3 4" key="1">
    <citation type="submission" date="2014-11" db="EMBL/GenBank/DDBJ databases">
        <authorList>
            <person name="Zhu J."/>
            <person name="Qi W."/>
            <person name="Song R."/>
        </authorList>
    </citation>
    <scope>NUCLEOTIDE SEQUENCE [LARGE SCALE GENOMIC DNA]</scope>
</reference>
<name>A0A0G4FWS4_VITBC</name>